<dbReference type="PANTHER" id="PTHR30582">
    <property type="entry name" value="L,D-TRANSPEPTIDASE"/>
    <property type="match status" value="1"/>
</dbReference>
<evidence type="ECO:0000259" key="11">
    <source>
        <dbReference type="PROSITE" id="PS52029"/>
    </source>
</evidence>
<sequence length="247" mass="27112">MAKKKPLLSMLMLLCFGTSIVSLVVYWYTFSDTNQSNNSPSMILRTNPNSNEHNPDFPSGITIGDSALGADMNFSSNSGDGEKNSRLVVPTQQNKTNSGLKGFFFGGGNDSPSPGAGNNQTDVVVDLSDRRVYVYRYDQVMASYPIAVGKKGWETPTGTFKVIHKEHHPIWKHPITGKIFEAGTDSPLGDRWIGFWSDGKNEIGFHGTPNKDLIGGAVSHGCLRMRNPDVRMLYEQVDLGTSVSVRH</sequence>
<keyword evidence="5" id="KW-0378">Hydrolase</keyword>
<keyword evidence="10" id="KW-0812">Transmembrane</keyword>
<evidence type="ECO:0000256" key="2">
    <source>
        <dbReference type="ARBA" id="ARBA00005992"/>
    </source>
</evidence>
<evidence type="ECO:0000256" key="7">
    <source>
        <dbReference type="ARBA" id="ARBA00022984"/>
    </source>
</evidence>
<feature type="active site" description="Proton donor/acceptor" evidence="9">
    <location>
        <position position="206"/>
    </location>
</feature>
<comment type="pathway">
    <text evidence="1 9">Cell wall biogenesis; peptidoglycan biosynthesis.</text>
</comment>
<dbReference type="GO" id="GO:0016757">
    <property type="term" value="F:glycosyltransferase activity"/>
    <property type="evidence" value="ECO:0007669"/>
    <property type="project" value="UniProtKB-KW"/>
</dbReference>
<feature type="transmembrane region" description="Helical" evidence="10">
    <location>
        <begin position="7"/>
        <end position="28"/>
    </location>
</feature>
<comment type="similarity">
    <text evidence="2">Belongs to the YkuD family.</text>
</comment>
<keyword evidence="10" id="KW-1133">Transmembrane helix</keyword>
<comment type="caution">
    <text evidence="12">The sequence shown here is derived from an EMBL/GenBank/DDBJ whole genome shotgun (WGS) entry which is preliminary data.</text>
</comment>
<keyword evidence="7 9" id="KW-0573">Peptidoglycan synthesis</keyword>
<dbReference type="InterPro" id="IPR005490">
    <property type="entry name" value="LD_TPept_cat_dom"/>
</dbReference>
<dbReference type="EMBL" id="MTPU01000054">
    <property type="protein sequence ID" value="OPH08927.1"/>
    <property type="molecule type" value="Genomic_DNA"/>
</dbReference>
<reference evidence="12 13" key="1">
    <citation type="submission" date="2017-01" db="EMBL/GenBank/DDBJ databases">
        <authorList>
            <person name="Abreu V.A."/>
            <person name="Popin R.V."/>
            <person name="Rigonato J."/>
            <person name="Andreote A.P."/>
            <person name="Schaker P.C."/>
            <person name="Hoff-Risseti C."/>
            <person name="Alvarenga D.O."/>
            <person name="Varani A.M."/>
            <person name="Fiore M.F."/>
        </authorList>
    </citation>
    <scope>NUCLEOTIDE SEQUENCE [LARGE SCALE GENOMIC DNA]</scope>
    <source>
        <strain evidence="12 13">CENA302</strain>
    </source>
</reference>
<evidence type="ECO:0000256" key="8">
    <source>
        <dbReference type="ARBA" id="ARBA00023316"/>
    </source>
</evidence>
<evidence type="ECO:0000256" key="4">
    <source>
        <dbReference type="ARBA" id="ARBA00022679"/>
    </source>
</evidence>
<dbReference type="PANTHER" id="PTHR30582:SF24">
    <property type="entry name" value="L,D-TRANSPEPTIDASE ERFK_SRFK-RELATED"/>
    <property type="match status" value="1"/>
</dbReference>
<protein>
    <submittedName>
        <fullName evidence="12">L,D-transpeptidase</fullName>
    </submittedName>
</protein>
<keyword evidence="8 9" id="KW-0961">Cell wall biogenesis/degradation</keyword>
<dbReference type="Pfam" id="PF03734">
    <property type="entry name" value="YkuD"/>
    <property type="match status" value="1"/>
</dbReference>
<feature type="domain" description="L,D-TPase catalytic" evidence="11">
    <location>
        <begin position="121"/>
        <end position="246"/>
    </location>
</feature>
<keyword evidence="10" id="KW-0472">Membrane</keyword>
<dbReference type="GO" id="GO:0005576">
    <property type="term" value="C:extracellular region"/>
    <property type="evidence" value="ECO:0007669"/>
    <property type="project" value="TreeGrafter"/>
</dbReference>
<evidence type="ECO:0000256" key="5">
    <source>
        <dbReference type="ARBA" id="ARBA00022801"/>
    </source>
</evidence>
<accession>A0A9Q5QVA9</accession>
<dbReference type="GO" id="GO:0071972">
    <property type="term" value="F:peptidoglycan L,D-transpeptidase activity"/>
    <property type="evidence" value="ECO:0007669"/>
    <property type="project" value="TreeGrafter"/>
</dbReference>
<dbReference type="CDD" id="cd16913">
    <property type="entry name" value="YkuD_like"/>
    <property type="match status" value="1"/>
</dbReference>
<dbReference type="SUPFAM" id="SSF141523">
    <property type="entry name" value="L,D-transpeptidase catalytic domain-like"/>
    <property type="match status" value="1"/>
</dbReference>
<evidence type="ECO:0000256" key="9">
    <source>
        <dbReference type="PROSITE-ProRule" id="PRU01373"/>
    </source>
</evidence>
<proteinExistence type="inferred from homology"/>
<name>A0A9Q5QVA9_9CYAN</name>
<evidence type="ECO:0000313" key="12">
    <source>
        <dbReference type="EMBL" id="OPH08927.1"/>
    </source>
</evidence>
<dbReference type="Gene3D" id="2.40.440.10">
    <property type="entry name" value="L,D-transpeptidase catalytic domain-like"/>
    <property type="match status" value="1"/>
</dbReference>
<dbReference type="GO" id="GO:0008360">
    <property type="term" value="P:regulation of cell shape"/>
    <property type="evidence" value="ECO:0007669"/>
    <property type="project" value="UniProtKB-UniRule"/>
</dbReference>
<dbReference type="Proteomes" id="UP000190056">
    <property type="component" value="Unassembled WGS sequence"/>
</dbReference>
<keyword evidence="6 9" id="KW-0133">Cell shape</keyword>
<gene>
    <name evidence="12" type="ORF">CENA302_13215</name>
</gene>
<keyword evidence="4" id="KW-0808">Transferase</keyword>
<evidence type="ECO:0000256" key="10">
    <source>
        <dbReference type="SAM" id="Phobius"/>
    </source>
</evidence>
<dbReference type="InterPro" id="IPR038063">
    <property type="entry name" value="Transpep_catalytic_dom"/>
</dbReference>
<evidence type="ECO:0000256" key="6">
    <source>
        <dbReference type="ARBA" id="ARBA00022960"/>
    </source>
</evidence>
<dbReference type="InterPro" id="IPR050979">
    <property type="entry name" value="LD-transpeptidase"/>
</dbReference>
<keyword evidence="3" id="KW-0328">Glycosyltransferase</keyword>
<feature type="active site" description="Nucleophile" evidence="9">
    <location>
        <position position="222"/>
    </location>
</feature>
<dbReference type="GO" id="GO:0071555">
    <property type="term" value="P:cell wall organization"/>
    <property type="evidence" value="ECO:0007669"/>
    <property type="project" value="UniProtKB-UniRule"/>
</dbReference>
<evidence type="ECO:0000256" key="1">
    <source>
        <dbReference type="ARBA" id="ARBA00004752"/>
    </source>
</evidence>
<evidence type="ECO:0000313" key="13">
    <source>
        <dbReference type="Proteomes" id="UP000190056"/>
    </source>
</evidence>
<evidence type="ECO:0000256" key="3">
    <source>
        <dbReference type="ARBA" id="ARBA00022676"/>
    </source>
</evidence>
<dbReference type="GO" id="GO:0018104">
    <property type="term" value="P:peptidoglycan-protein cross-linking"/>
    <property type="evidence" value="ECO:0007669"/>
    <property type="project" value="TreeGrafter"/>
</dbReference>
<dbReference type="PROSITE" id="PS52029">
    <property type="entry name" value="LD_TPASE"/>
    <property type="match status" value="1"/>
</dbReference>
<dbReference type="AlphaFoldDB" id="A0A9Q5QVA9"/>
<organism evidence="12 13">
    <name type="scientific">Cylindrospermopsis raciborskii CENA302</name>
    <dbReference type="NCBI Taxonomy" id="1170768"/>
    <lineage>
        <taxon>Bacteria</taxon>
        <taxon>Bacillati</taxon>
        <taxon>Cyanobacteriota</taxon>
        <taxon>Cyanophyceae</taxon>
        <taxon>Nostocales</taxon>
        <taxon>Aphanizomenonaceae</taxon>
        <taxon>Cylindrospermopsis</taxon>
    </lineage>
</organism>